<keyword evidence="3" id="KW-1185">Reference proteome</keyword>
<dbReference type="AlphaFoldDB" id="A0A9J6F148"/>
<feature type="region of interest" description="Disordered" evidence="1">
    <location>
        <begin position="202"/>
        <end position="226"/>
    </location>
</feature>
<gene>
    <name evidence="2" type="ORF">HPB51_010159</name>
</gene>
<feature type="region of interest" description="Disordered" evidence="1">
    <location>
        <begin position="136"/>
        <end position="186"/>
    </location>
</feature>
<feature type="compositionally biased region" description="Polar residues" evidence="1">
    <location>
        <begin position="235"/>
        <end position="251"/>
    </location>
</feature>
<dbReference type="EMBL" id="JABSTU010000001">
    <property type="protein sequence ID" value="KAH8040379.1"/>
    <property type="molecule type" value="Genomic_DNA"/>
</dbReference>
<comment type="caution">
    <text evidence="2">The sequence shown here is derived from an EMBL/GenBank/DDBJ whole genome shotgun (WGS) entry which is preliminary data.</text>
</comment>
<protein>
    <submittedName>
        <fullName evidence="2">Uncharacterized protein</fullName>
    </submittedName>
</protein>
<feature type="region of interest" description="Disordered" evidence="1">
    <location>
        <begin position="232"/>
        <end position="251"/>
    </location>
</feature>
<proteinExistence type="predicted"/>
<dbReference type="Proteomes" id="UP000821866">
    <property type="component" value="Chromosome 1"/>
</dbReference>
<evidence type="ECO:0000256" key="1">
    <source>
        <dbReference type="SAM" id="MobiDB-lite"/>
    </source>
</evidence>
<feature type="compositionally biased region" description="Basic residues" evidence="1">
    <location>
        <begin position="155"/>
        <end position="174"/>
    </location>
</feature>
<evidence type="ECO:0000313" key="3">
    <source>
        <dbReference type="Proteomes" id="UP000821866"/>
    </source>
</evidence>
<name>A0A9J6F148_RHIMP</name>
<reference evidence="2" key="1">
    <citation type="journal article" date="2020" name="Cell">
        <title>Large-Scale Comparative Analyses of Tick Genomes Elucidate Their Genetic Diversity and Vector Capacities.</title>
        <authorList>
            <consortium name="Tick Genome and Microbiome Consortium (TIGMIC)"/>
            <person name="Jia N."/>
            <person name="Wang J."/>
            <person name="Shi W."/>
            <person name="Du L."/>
            <person name="Sun Y."/>
            <person name="Zhan W."/>
            <person name="Jiang J.F."/>
            <person name="Wang Q."/>
            <person name="Zhang B."/>
            <person name="Ji P."/>
            <person name="Bell-Sakyi L."/>
            <person name="Cui X.M."/>
            <person name="Yuan T.T."/>
            <person name="Jiang B.G."/>
            <person name="Yang W.F."/>
            <person name="Lam T.T."/>
            <person name="Chang Q.C."/>
            <person name="Ding S.J."/>
            <person name="Wang X.J."/>
            <person name="Zhu J.G."/>
            <person name="Ruan X.D."/>
            <person name="Zhao L."/>
            <person name="Wei J.T."/>
            <person name="Ye R.Z."/>
            <person name="Que T.C."/>
            <person name="Du C.H."/>
            <person name="Zhou Y.H."/>
            <person name="Cheng J.X."/>
            <person name="Dai P.F."/>
            <person name="Guo W.B."/>
            <person name="Han X.H."/>
            <person name="Huang E.J."/>
            <person name="Li L.F."/>
            <person name="Wei W."/>
            <person name="Gao Y.C."/>
            <person name="Liu J.Z."/>
            <person name="Shao H.Z."/>
            <person name="Wang X."/>
            <person name="Wang C.C."/>
            <person name="Yang T.C."/>
            <person name="Huo Q.B."/>
            <person name="Li W."/>
            <person name="Chen H.Y."/>
            <person name="Chen S.E."/>
            <person name="Zhou L.G."/>
            <person name="Ni X.B."/>
            <person name="Tian J.H."/>
            <person name="Sheng Y."/>
            <person name="Liu T."/>
            <person name="Pan Y.S."/>
            <person name="Xia L.Y."/>
            <person name="Li J."/>
            <person name="Zhao F."/>
            <person name="Cao W.C."/>
        </authorList>
    </citation>
    <scope>NUCLEOTIDE SEQUENCE</scope>
    <source>
        <strain evidence="2">Rmic-2018</strain>
    </source>
</reference>
<accession>A0A9J6F148</accession>
<evidence type="ECO:0000313" key="2">
    <source>
        <dbReference type="EMBL" id="KAH8040379.1"/>
    </source>
</evidence>
<reference evidence="2" key="2">
    <citation type="submission" date="2021-09" db="EMBL/GenBank/DDBJ databases">
        <authorList>
            <person name="Jia N."/>
            <person name="Wang J."/>
            <person name="Shi W."/>
            <person name="Du L."/>
            <person name="Sun Y."/>
            <person name="Zhan W."/>
            <person name="Jiang J."/>
            <person name="Wang Q."/>
            <person name="Zhang B."/>
            <person name="Ji P."/>
            <person name="Sakyi L.B."/>
            <person name="Cui X."/>
            <person name="Yuan T."/>
            <person name="Jiang B."/>
            <person name="Yang W."/>
            <person name="Lam T.T.-Y."/>
            <person name="Chang Q."/>
            <person name="Ding S."/>
            <person name="Wang X."/>
            <person name="Zhu J."/>
            <person name="Ruan X."/>
            <person name="Zhao L."/>
            <person name="Wei J."/>
            <person name="Que T."/>
            <person name="Du C."/>
            <person name="Cheng J."/>
            <person name="Dai P."/>
            <person name="Han X."/>
            <person name="Huang E."/>
            <person name="Gao Y."/>
            <person name="Liu J."/>
            <person name="Shao H."/>
            <person name="Ye R."/>
            <person name="Li L."/>
            <person name="Wei W."/>
            <person name="Wang X."/>
            <person name="Wang C."/>
            <person name="Huo Q."/>
            <person name="Li W."/>
            <person name="Guo W."/>
            <person name="Chen H."/>
            <person name="Chen S."/>
            <person name="Zhou L."/>
            <person name="Zhou L."/>
            <person name="Ni X."/>
            <person name="Tian J."/>
            <person name="Zhou Y."/>
            <person name="Sheng Y."/>
            <person name="Liu T."/>
            <person name="Pan Y."/>
            <person name="Xia L."/>
            <person name="Li J."/>
            <person name="Zhao F."/>
            <person name="Cao W."/>
        </authorList>
    </citation>
    <scope>NUCLEOTIDE SEQUENCE</scope>
    <source>
        <strain evidence="2">Rmic-2018</strain>
        <tissue evidence="2">Larvae</tissue>
    </source>
</reference>
<organism evidence="2 3">
    <name type="scientific">Rhipicephalus microplus</name>
    <name type="common">Cattle tick</name>
    <name type="synonym">Boophilus microplus</name>
    <dbReference type="NCBI Taxonomy" id="6941"/>
    <lineage>
        <taxon>Eukaryota</taxon>
        <taxon>Metazoa</taxon>
        <taxon>Ecdysozoa</taxon>
        <taxon>Arthropoda</taxon>
        <taxon>Chelicerata</taxon>
        <taxon>Arachnida</taxon>
        <taxon>Acari</taxon>
        <taxon>Parasitiformes</taxon>
        <taxon>Ixodida</taxon>
        <taxon>Ixodoidea</taxon>
        <taxon>Ixodidae</taxon>
        <taxon>Rhipicephalinae</taxon>
        <taxon>Rhipicephalus</taxon>
        <taxon>Boophilus</taxon>
    </lineage>
</organism>
<sequence>MAAVPGCRSVRAWRDAHPRLLKGSQAEASRSAVRTPALCVDGRAASSLHRLCRRKARTLTNRKTRFPTHANTPSPFPFLTSFRSSARRKVKARVGGTSHNLKSSARQITKTTERLDLFPSPFNLISCLQKEPQLKTPARRRRQFGVPAAGAQKRVVARRSSRKTVRRARKKLRTSHSTLYSPSSTAAARRALSRAHAQWSRVLSPSSLSKPRDLDSTRTRCQHRGSWEDRRRTCQAASSAPGVQSAHTRSRRFSSATTAQLCRSSLLFAAGLCSFARGMRYRRAVRAGVAARPCLTTALVRSASPRDCRL</sequence>